<gene>
    <name evidence="1" type="ORF">NQ315_000007</name>
</gene>
<proteinExistence type="predicted"/>
<evidence type="ECO:0000313" key="2">
    <source>
        <dbReference type="Proteomes" id="UP001159042"/>
    </source>
</evidence>
<name>A0AAV8VG06_9CUCU</name>
<dbReference type="Proteomes" id="UP001159042">
    <property type="component" value="Unassembled WGS sequence"/>
</dbReference>
<organism evidence="1 2">
    <name type="scientific">Exocentrus adspersus</name>
    <dbReference type="NCBI Taxonomy" id="1586481"/>
    <lineage>
        <taxon>Eukaryota</taxon>
        <taxon>Metazoa</taxon>
        <taxon>Ecdysozoa</taxon>
        <taxon>Arthropoda</taxon>
        <taxon>Hexapoda</taxon>
        <taxon>Insecta</taxon>
        <taxon>Pterygota</taxon>
        <taxon>Neoptera</taxon>
        <taxon>Endopterygota</taxon>
        <taxon>Coleoptera</taxon>
        <taxon>Polyphaga</taxon>
        <taxon>Cucujiformia</taxon>
        <taxon>Chrysomeloidea</taxon>
        <taxon>Cerambycidae</taxon>
        <taxon>Lamiinae</taxon>
        <taxon>Acanthocinini</taxon>
        <taxon>Exocentrus</taxon>
    </lineage>
</organism>
<reference evidence="1 2" key="1">
    <citation type="journal article" date="2023" name="Insect Mol. Biol.">
        <title>Genome sequencing provides insights into the evolution of gene families encoding plant cell wall-degrading enzymes in longhorned beetles.</title>
        <authorList>
            <person name="Shin N.R."/>
            <person name="Okamura Y."/>
            <person name="Kirsch R."/>
            <person name="Pauchet Y."/>
        </authorList>
    </citation>
    <scope>NUCLEOTIDE SEQUENCE [LARGE SCALE GENOMIC DNA]</scope>
    <source>
        <strain evidence="1">EAD_L_NR</strain>
    </source>
</reference>
<sequence>MNAAHKYHILMVSKLKSLTLTQIHQIQKLVEFVETSGNVKVKEKEIKHLPCHSGIVDPTRQIRIKHIMQANQDILSLVHIHLEATQPRLHPVVTLAQLQLGIQADLGISHRLMQRMIHTLAQVNIHHSLVIPKLSCQ</sequence>
<comment type="caution">
    <text evidence="1">The sequence shown here is derived from an EMBL/GenBank/DDBJ whole genome shotgun (WGS) entry which is preliminary data.</text>
</comment>
<keyword evidence="2" id="KW-1185">Reference proteome</keyword>
<evidence type="ECO:0000313" key="1">
    <source>
        <dbReference type="EMBL" id="KAJ8912952.1"/>
    </source>
</evidence>
<accession>A0AAV8VG06</accession>
<dbReference type="AlphaFoldDB" id="A0AAV8VG06"/>
<dbReference type="EMBL" id="JANEYG010000106">
    <property type="protein sequence ID" value="KAJ8912952.1"/>
    <property type="molecule type" value="Genomic_DNA"/>
</dbReference>
<protein>
    <submittedName>
        <fullName evidence="1">Uncharacterized protein</fullName>
    </submittedName>
</protein>